<accession>A0ABY0QWN6</accession>
<gene>
    <name evidence="1" type="ORF">SAMN05216273_11151</name>
</gene>
<evidence type="ECO:0000313" key="1">
    <source>
        <dbReference type="EMBL" id="SDM03465.1"/>
    </source>
</evidence>
<organism evidence="1 2">
    <name type="scientific">Chryseobacterium taihuense</name>
    <dbReference type="NCBI Taxonomy" id="1141221"/>
    <lineage>
        <taxon>Bacteria</taxon>
        <taxon>Pseudomonadati</taxon>
        <taxon>Bacteroidota</taxon>
        <taxon>Flavobacteriia</taxon>
        <taxon>Flavobacteriales</taxon>
        <taxon>Weeksellaceae</taxon>
        <taxon>Chryseobacterium group</taxon>
        <taxon>Chryseobacterium</taxon>
    </lineage>
</organism>
<protein>
    <submittedName>
        <fullName evidence="1">GLPGLI family protein</fullName>
    </submittedName>
</protein>
<evidence type="ECO:0000313" key="2">
    <source>
        <dbReference type="Proteomes" id="UP000199242"/>
    </source>
</evidence>
<dbReference type="RefSeq" id="WP_089744542.1">
    <property type="nucleotide sequence ID" value="NZ_FNHD01000011.1"/>
</dbReference>
<dbReference type="NCBIfam" id="TIGR01200">
    <property type="entry name" value="GLPGLI"/>
    <property type="match status" value="1"/>
</dbReference>
<dbReference type="Pfam" id="PF09697">
    <property type="entry name" value="Porph_ging"/>
    <property type="match status" value="1"/>
</dbReference>
<keyword evidence="2" id="KW-1185">Reference proteome</keyword>
<dbReference type="EMBL" id="FNHD01000011">
    <property type="protein sequence ID" value="SDM03465.1"/>
    <property type="molecule type" value="Genomic_DNA"/>
</dbReference>
<proteinExistence type="predicted"/>
<sequence length="262" mass="30841">MGRIIALLLIIFFFGYNFLYGQNLKLSYEVTFMPKKNDSTKITEKMNLIIDSEKGDSFFFPKKNSENASLNSMIYKKFSKKTFLEYEPVANEIYHSEYNFQPEWKLLTGTKTLYGYKCNQAQIFFGGREWTAWYAIDLPIQDGPYKFYGLPGLILEIFSKDQHYQFTVESLEQNNLETIILPKSTLLKEDHLNALKFETIKNPAANFASRLNMLKNSNLGYSVRYNNVERTSKDMEETIKKNFWDFIKNHDNPIEKGKFWTK</sequence>
<comment type="caution">
    <text evidence="1">The sequence shown here is derived from an EMBL/GenBank/DDBJ whole genome shotgun (WGS) entry which is preliminary data.</text>
</comment>
<dbReference type="InterPro" id="IPR005901">
    <property type="entry name" value="GLPGLI"/>
</dbReference>
<reference evidence="1 2" key="1">
    <citation type="submission" date="2016-10" db="EMBL/GenBank/DDBJ databases">
        <authorList>
            <person name="Varghese N."/>
            <person name="Submissions S."/>
        </authorList>
    </citation>
    <scope>NUCLEOTIDE SEQUENCE [LARGE SCALE GENOMIC DNA]</scope>
    <source>
        <strain evidence="1 2">CGMCC 1.10941</strain>
    </source>
</reference>
<dbReference type="Proteomes" id="UP000199242">
    <property type="component" value="Unassembled WGS sequence"/>
</dbReference>
<name>A0ABY0QWN6_9FLAO</name>